<sequence length="437" mass="49781">MDGRSPFKVEEPLHKVIFMINEIKKYADEYSVNESYYDIDEIRFSNNECDLNNVWSDHLYNIFAASGRRIVNIEIQNKNDINNIEFLMKNAVENPSYNGINNRHYSFEQKDMEMDDLEIYEIMKQMVDSAKLSGADSSAGLVYKKKFKNRVITNYNDIKYITGGYEIVIRSFKDGFSGQESVHTGFKFNIDPYRYGELAAETARKTSKKIDIDEGKYDIILSPYALGTIMTYNSNFFSYYNIDAGISPFIDLLNSRVGPENLTLNDEPLNMNGIGYRPVDDEGTLTSNKKIIDHGVLKTYLHSYSTSVKAGTATTGNAGIIHPVPWQLSIEPGSRSYIDIINDIDAGIFINNSWYTRFQDQRAGIFSTVPRDGVFYIKHGEIVGSVSGIRISDSIINILRNLQEVSSERVNVKWWDEIHPSIMPYALVNNINISKGF</sequence>
<dbReference type="Proteomes" id="UP000000438">
    <property type="component" value="Chromosome"/>
</dbReference>
<reference evidence="2 3" key="1">
    <citation type="journal article" date="2004" name="Proc. Natl. Acad. Sci. U.S.A.">
        <title>Genome sequence of Picrophilus torridus and its implications for life around pH 0.</title>
        <authorList>
            <person name="Futterer O."/>
            <person name="Angelov A."/>
            <person name="Liesegang H."/>
            <person name="Gottschalk G."/>
            <person name="Schleper C."/>
            <person name="Schepers B."/>
            <person name="Dock C."/>
            <person name="Antranikian G."/>
            <person name="Liebl W."/>
        </authorList>
    </citation>
    <scope>NUCLEOTIDE SEQUENCE [LARGE SCALE GENOMIC DNA]</scope>
    <source>
        <strain evidence="3">ATCC 700027 / DSM 9790 / JCM 10055 / NBRC 100828</strain>
    </source>
</reference>
<dbReference type="GO" id="GO:0006508">
    <property type="term" value="P:proteolysis"/>
    <property type="evidence" value="ECO:0007669"/>
    <property type="project" value="InterPro"/>
</dbReference>
<dbReference type="PANTHER" id="PTHR43666">
    <property type="entry name" value="TLDD PROTEIN"/>
    <property type="match status" value="1"/>
</dbReference>
<dbReference type="HOGENOM" id="CLU_026425_4_1_2"/>
<proteinExistence type="predicted"/>
<dbReference type="STRING" id="263820.PTO0861"/>
<dbReference type="Pfam" id="PF19289">
    <property type="entry name" value="PmbA_TldD_3rd"/>
    <property type="match status" value="1"/>
</dbReference>
<dbReference type="InterPro" id="IPR036059">
    <property type="entry name" value="TldD/PmbA_sf"/>
</dbReference>
<evidence type="ECO:0000313" key="2">
    <source>
        <dbReference type="EMBL" id="AAT43446.1"/>
    </source>
</evidence>
<dbReference type="GO" id="GO:0008237">
    <property type="term" value="F:metallopeptidase activity"/>
    <property type="evidence" value="ECO:0007669"/>
    <property type="project" value="InterPro"/>
</dbReference>
<evidence type="ECO:0000259" key="1">
    <source>
        <dbReference type="Pfam" id="PF19289"/>
    </source>
</evidence>
<dbReference type="eggNOG" id="arCOG00322">
    <property type="taxonomic scope" value="Archaea"/>
</dbReference>
<protein>
    <submittedName>
        <fullName evidence="2">PmbA protein</fullName>
    </submittedName>
</protein>
<dbReference type="InterPro" id="IPR045569">
    <property type="entry name" value="Metalloprtase-TldD/E_C"/>
</dbReference>
<evidence type="ECO:0000313" key="3">
    <source>
        <dbReference type="Proteomes" id="UP000000438"/>
    </source>
</evidence>
<dbReference type="InParanoid" id="Q6L0Q6"/>
<dbReference type="EMBL" id="AE017261">
    <property type="protein sequence ID" value="AAT43446.1"/>
    <property type="molecule type" value="Genomic_DNA"/>
</dbReference>
<dbReference type="AlphaFoldDB" id="Q6L0Q6"/>
<dbReference type="KEGG" id="pto:PTO0861"/>
<accession>Q6L0Q6</accession>
<name>Q6L0Q6_PICTO</name>
<gene>
    <name evidence="2" type="ordered locus">PTO0861</name>
</gene>
<feature type="domain" description="Metalloprotease TldD/E C-terminal" evidence="1">
    <location>
        <begin position="215"/>
        <end position="434"/>
    </location>
</feature>
<dbReference type="SUPFAM" id="SSF111283">
    <property type="entry name" value="Putative modulator of DNA gyrase, PmbA/TldD"/>
    <property type="match status" value="1"/>
</dbReference>
<organism evidence="2 3">
    <name type="scientific">Picrophilus torridus (strain ATCC 700027 / DSM 9790 / JCM 10055 / NBRC 100828 / KAW 2/3)</name>
    <dbReference type="NCBI Taxonomy" id="1122961"/>
    <lineage>
        <taxon>Archaea</taxon>
        <taxon>Methanobacteriati</taxon>
        <taxon>Thermoplasmatota</taxon>
        <taxon>Thermoplasmata</taxon>
        <taxon>Thermoplasmatales</taxon>
        <taxon>Picrophilaceae</taxon>
        <taxon>Picrophilus</taxon>
    </lineage>
</organism>
<dbReference type="PaxDb" id="263820-PTO0861"/>
<dbReference type="PANTHER" id="PTHR43666:SF1">
    <property type="entry name" value="CONSERVED PROTEIN"/>
    <property type="match status" value="1"/>
</dbReference>